<keyword evidence="2 6" id="KW-0378">Hydrolase</keyword>
<sequence length="330" mass="36200">MQLHVSLAALVSALPLLASARLEKRQSTSLNALFESKSNKYFGTAFDVGLLQRPQEAVTVKKQFGMLTPENSMKWQSIEPSRGQFSFDLADQFVAFAQKNGLRARGHTLVWYQQLSPYVESITDKGELIKVMQEHISTVAGRYKGQLYAWDVVNEAFEEDGSFRRNHFYNVLGEQYIPLAFQYAKQADSKAKLYINDYNLDSATYAKTTALISNVKKWIAQGVPIDGIGSQMHLSASGFPSASTVGPAMKALCAAAPECAITELDIKQAAPSSYVAAVESCAAIHNCVGVTVWGTSDADSWRASDTPLLFDKDFKPKPAYDAVVKAIQSS</sequence>
<dbReference type="EMBL" id="KE361640">
    <property type="protein sequence ID" value="EPQ27308.1"/>
    <property type="molecule type" value="Genomic_DNA"/>
</dbReference>
<dbReference type="PANTHER" id="PTHR31490:SF76">
    <property type="entry name" value="ENDO-1,4-BETA-XYLANASE C"/>
    <property type="match status" value="1"/>
</dbReference>
<feature type="chain" id="PRO_5001603936" description="Beta-xylanase" evidence="7">
    <location>
        <begin position="21"/>
        <end position="330"/>
    </location>
</feature>
<evidence type="ECO:0000256" key="5">
    <source>
        <dbReference type="ARBA" id="ARBA00023326"/>
    </source>
</evidence>
<evidence type="ECO:0000256" key="2">
    <source>
        <dbReference type="ARBA" id="ARBA00022801"/>
    </source>
</evidence>
<keyword evidence="5 6" id="KW-0624">Polysaccharide degradation</keyword>
<dbReference type="PRINTS" id="PR00134">
    <property type="entry name" value="GLHYDRLASE10"/>
</dbReference>
<dbReference type="PROSITE" id="PS51760">
    <property type="entry name" value="GH10_2"/>
    <property type="match status" value="1"/>
</dbReference>
<evidence type="ECO:0000256" key="4">
    <source>
        <dbReference type="ARBA" id="ARBA00023295"/>
    </source>
</evidence>
<dbReference type="AlphaFoldDB" id="A0A061H400"/>
<accession>A0A061H400</accession>
<dbReference type="HOGENOM" id="CLU_020161_2_0_1"/>
<dbReference type="PANTHER" id="PTHR31490">
    <property type="entry name" value="GLYCOSYL HYDROLASE"/>
    <property type="match status" value="1"/>
</dbReference>
<keyword evidence="3 6" id="KW-0119">Carbohydrate metabolism</keyword>
<dbReference type="InterPro" id="IPR044846">
    <property type="entry name" value="GH10"/>
</dbReference>
<dbReference type="OrthoDB" id="3055998at2759"/>
<dbReference type="InterPro" id="IPR001000">
    <property type="entry name" value="GH10_dom"/>
</dbReference>
<dbReference type="Gene3D" id="3.20.20.80">
    <property type="entry name" value="Glycosidases"/>
    <property type="match status" value="1"/>
</dbReference>
<name>A0A061H400_9BASI</name>
<evidence type="ECO:0000256" key="1">
    <source>
        <dbReference type="ARBA" id="ARBA00007495"/>
    </source>
</evidence>
<reference evidence="9 10" key="1">
    <citation type="journal article" date="2013" name="Plant Cell">
        <title>The transition from a phytopathogenic smut ancestor to an anamorphic biocontrol agent deciphered by comparative whole-genome analysis.</title>
        <authorList>
            <person name="Lefebvre F."/>
            <person name="Joly D.L."/>
            <person name="Labbe C."/>
            <person name="Teichmann B."/>
            <person name="Linning R."/>
            <person name="Belzile F."/>
            <person name="Bakkeren G."/>
            <person name="Belanger R.R."/>
        </authorList>
    </citation>
    <scope>NUCLEOTIDE SEQUENCE [LARGE SCALE GENOMIC DNA]</scope>
    <source>
        <strain evidence="9 10">PF-1</strain>
    </source>
</reference>
<evidence type="ECO:0000256" key="3">
    <source>
        <dbReference type="ARBA" id="ARBA00023277"/>
    </source>
</evidence>
<comment type="catalytic activity">
    <reaction evidence="6">
        <text>Endohydrolysis of (1-&gt;4)-beta-D-xylosidic linkages in xylans.</text>
        <dbReference type="EC" id="3.2.1.8"/>
    </reaction>
</comment>
<dbReference type="GO" id="GO:0000272">
    <property type="term" value="P:polysaccharide catabolic process"/>
    <property type="evidence" value="ECO:0007669"/>
    <property type="project" value="UniProtKB-KW"/>
</dbReference>
<keyword evidence="4 6" id="KW-0326">Glycosidase</keyword>
<dbReference type="EC" id="3.2.1.8" evidence="6"/>
<evidence type="ECO:0000313" key="10">
    <source>
        <dbReference type="Proteomes" id="UP000053664"/>
    </source>
</evidence>
<proteinExistence type="inferred from homology"/>
<feature type="signal peptide" evidence="7">
    <location>
        <begin position="1"/>
        <end position="20"/>
    </location>
</feature>
<dbReference type="SUPFAM" id="SSF51445">
    <property type="entry name" value="(Trans)glycosidases"/>
    <property type="match status" value="1"/>
</dbReference>
<dbReference type="GeneID" id="19319327"/>
<protein>
    <recommendedName>
        <fullName evidence="6">Beta-xylanase</fullName>
        <ecNumber evidence="6">3.2.1.8</ecNumber>
    </recommendedName>
</protein>
<organism evidence="9 10">
    <name type="scientific">Pseudozyma flocculosa PF-1</name>
    <dbReference type="NCBI Taxonomy" id="1277687"/>
    <lineage>
        <taxon>Eukaryota</taxon>
        <taxon>Fungi</taxon>
        <taxon>Dikarya</taxon>
        <taxon>Basidiomycota</taxon>
        <taxon>Ustilaginomycotina</taxon>
        <taxon>Ustilaginomycetes</taxon>
        <taxon>Ustilaginales</taxon>
        <taxon>Ustilaginaceae</taxon>
        <taxon>Pseudozyma</taxon>
    </lineage>
</organism>
<dbReference type="SMART" id="SM00633">
    <property type="entry name" value="Glyco_10"/>
    <property type="match status" value="1"/>
</dbReference>
<dbReference type="GO" id="GO:0031176">
    <property type="term" value="F:endo-1,4-beta-xylanase activity"/>
    <property type="evidence" value="ECO:0007669"/>
    <property type="project" value="UniProtKB-EC"/>
</dbReference>
<keyword evidence="7" id="KW-0732">Signal</keyword>
<dbReference type="Proteomes" id="UP000053664">
    <property type="component" value="Unassembled WGS sequence"/>
</dbReference>
<evidence type="ECO:0000313" key="9">
    <source>
        <dbReference type="EMBL" id="EPQ27308.1"/>
    </source>
</evidence>
<comment type="similarity">
    <text evidence="1 6">Belongs to the glycosyl hydrolase 10 (cellulase F) family.</text>
</comment>
<dbReference type="RefSeq" id="XP_007880950.1">
    <property type="nucleotide sequence ID" value="XM_007882759.1"/>
</dbReference>
<feature type="domain" description="GH10" evidence="8">
    <location>
        <begin position="27"/>
        <end position="326"/>
    </location>
</feature>
<dbReference type="Pfam" id="PF00331">
    <property type="entry name" value="Glyco_hydro_10"/>
    <property type="match status" value="1"/>
</dbReference>
<evidence type="ECO:0000256" key="7">
    <source>
        <dbReference type="SAM" id="SignalP"/>
    </source>
</evidence>
<evidence type="ECO:0000256" key="6">
    <source>
        <dbReference type="RuleBase" id="RU361174"/>
    </source>
</evidence>
<gene>
    <name evidence="9" type="ORF">PFL1_05230</name>
</gene>
<dbReference type="eggNOG" id="ENOG502QSCW">
    <property type="taxonomic scope" value="Eukaryota"/>
</dbReference>
<dbReference type="KEGG" id="pfp:PFL1_05230"/>
<evidence type="ECO:0000259" key="8">
    <source>
        <dbReference type="PROSITE" id="PS51760"/>
    </source>
</evidence>
<dbReference type="InterPro" id="IPR017853">
    <property type="entry name" value="GH"/>
</dbReference>